<dbReference type="EMBL" id="KL142368">
    <property type="protein sequence ID" value="KDR84463.1"/>
    <property type="molecule type" value="Genomic_DNA"/>
</dbReference>
<name>A0A067TZI8_GALM3</name>
<protein>
    <submittedName>
        <fullName evidence="2">Uncharacterized protein</fullName>
    </submittedName>
</protein>
<keyword evidence="3" id="KW-1185">Reference proteome</keyword>
<dbReference type="AlphaFoldDB" id="A0A067TZI8"/>
<feature type="compositionally biased region" description="Basic residues" evidence="1">
    <location>
        <begin position="97"/>
        <end position="108"/>
    </location>
</feature>
<evidence type="ECO:0000313" key="3">
    <source>
        <dbReference type="Proteomes" id="UP000027222"/>
    </source>
</evidence>
<organism evidence="2 3">
    <name type="scientific">Galerina marginata (strain CBS 339.88)</name>
    <dbReference type="NCBI Taxonomy" id="685588"/>
    <lineage>
        <taxon>Eukaryota</taxon>
        <taxon>Fungi</taxon>
        <taxon>Dikarya</taxon>
        <taxon>Basidiomycota</taxon>
        <taxon>Agaricomycotina</taxon>
        <taxon>Agaricomycetes</taxon>
        <taxon>Agaricomycetidae</taxon>
        <taxon>Agaricales</taxon>
        <taxon>Agaricineae</taxon>
        <taxon>Strophariaceae</taxon>
        <taxon>Galerina</taxon>
    </lineage>
</organism>
<evidence type="ECO:0000256" key="1">
    <source>
        <dbReference type="SAM" id="MobiDB-lite"/>
    </source>
</evidence>
<reference evidence="3" key="1">
    <citation type="journal article" date="2014" name="Proc. Natl. Acad. Sci. U.S.A.">
        <title>Extensive sampling of basidiomycete genomes demonstrates inadequacy of the white-rot/brown-rot paradigm for wood decay fungi.</title>
        <authorList>
            <person name="Riley R."/>
            <person name="Salamov A.A."/>
            <person name="Brown D.W."/>
            <person name="Nagy L.G."/>
            <person name="Floudas D."/>
            <person name="Held B.W."/>
            <person name="Levasseur A."/>
            <person name="Lombard V."/>
            <person name="Morin E."/>
            <person name="Otillar R."/>
            <person name="Lindquist E.A."/>
            <person name="Sun H."/>
            <person name="LaButti K.M."/>
            <person name="Schmutz J."/>
            <person name="Jabbour D."/>
            <person name="Luo H."/>
            <person name="Baker S.E."/>
            <person name="Pisabarro A.G."/>
            <person name="Walton J.D."/>
            <person name="Blanchette R.A."/>
            <person name="Henrissat B."/>
            <person name="Martin F."/>
            <person name="Cullen D."/>
            <person name="Hibbett D.S."/>
            <person name="Grigoriev I.V."/>
        </authorList>
    </citation>
    <scope>NUCLEOTIDE SEQUENCE [LARGE SCALE GENOMIC DNA]</scope>
    <source>
        <strain evidence="3">CBS 339.88</strain>
    </source>
</reference>
<accession>A0A067TZI8</accession>
<gene>
    <name evidence="2" type="ORF">GALMADRAFT_151352</name>
</gene>
<feature type="compositionally biased region" description="Low complexity" evidence="1">
    <location>
        <begin position="126"/>
        <end position="138"/>
    </location>
</feature>
<dbReference type="Proteomes" id="UP000027222">
    <property type="component" value="Unassembled WGS sequence"/>
</dbReference>
<evidence type="ECO:0000313" key="2">
    <source>
        <dbReference type="EMBL" id="KDR84463.1"/>
    </source>
</evidence>
<feature type="region of interest" description="Disordered" evidence="1">
    <location>
        <begin position="257"/>
        <end position="284"/>
    </location>
</feature>
<proteinExistence type="predicted"/>
<dbReference type="HOGENOM" id="CLU_937037_0_0_1"/>
<dbReference type="OrthoDB" id="3057375at2759"/>
<feature type="region of interest" description="Disordered" evidence="1">
    <location>
        <begin position="93"/>
        <end position="148"/>
    </location>
</feature>
<feature type="compositionally biased region" description="Basic and acidic residues" evidence="1">
    <location>
        <begin position="261"/>
        <end position="273"/>
    </location>
</feature>
<sequence length="297" mass="33891">MDGGIGISAAVAVGSKFIERSKFTARHEASYDKEVDKSIKLGQRFDIIPKEDIDEFEFQEYNLLRSNSLHDLRHYRDAQEAYKQKEWYKEPMQKLSSRGRVREGKRRVQSSSTREGRHVDDLETYSRSNSSRCSSVASFGSDSGLGLERNRPYRNDSISIRAMGGSPPSASLDDIALDERKDMVINQVSHWLSSVQNDDNNLSNTFIEHRLPPSHSTLERHMHPEACTIDALSRDQDEVGSALTYDHNIMHNEEGYYTADRAPDPDPDPKHGPEPLSEMPLPVPRRDPRALFNYLWV</sequence>
<dbReference type="STRING" id="685588.A0A067TZI8"/>